<evidence type="ECO:0000256" key="3">
    <source>
        <dbReference type="ARBA" id="ARBA00022448"/>
    </source>
</evidence>
<dbReference type="GO" id="GO:0005507">
    <property type="term" value="F:copper ion binding"/>
    <property type="evidence" value="ECO:0007669"/>
    <property type="project" value="InterPro"/>
</dbReference>
<keyword evidence="16" id="KW-1185">Reference proteome</keyword>
<evidence type="ECO:0000256" key="4">
    <source>
        <dbReference type="ARBA" id="ARBA00022617"/>
    </source>
</evidence>
<dbReference type="PROSITE" id="PS51007">
    <property type="entry name" value="CYTC"/>
    <property type="match status" value="1"/>
</dbReference>
<keyword evidence="7 11" id="KW-0408">Iron</keyword>
<organism evidence="15 16">
    <name type="scientific">Propylenella binzhouense</name>
    <dbReference type="NCBI Taxonomy" id="2555902"/>
    <lineage>
        <taxon>Bacteria</taxon>
        <taxon>Pseudomonadati</taxon>
        <taxon>Pseudomonadota</taxon>
        <taxon>Alphaproteobacteria</taxon>
        <taxon>Hyphomicrobiales</taxon>
        <taxon>Propylenellaceae</taxon>
        <taxon>Propylenella</taxon>
    </lineage>
</organism>
<evidence type="ECO:0000256" key="12">
    <source>
        <dbReference type="SAM" id="Phobius"/>
    </source>
</evidence>
<protein>
    <submittedName>
        <fullName evidence="15">C-type cytochrome</fullName>
    </submittedName>
</protein>
<keyword evidence="12" id="KW-1133">Transmembrane helix</keyword>
<evidence type="ECO:0000256" key="6">
    <source>
        <dbReference type="ARBA" id="ARBA00022982"/>
    </source>
</evidence>
<dbReference type="InterPro" id="IPR001505">
    <property type="entry name" value="Copper_CuA"/>
</dbReference>
<dbReference type="InterPro" id="IPR045187">
    <property type="entry name" value="CcO_II"/>
</dbReference>
<dbReference type="InterPro" id="IPR034236">
    <property type="entry name" value="CuRO_CcO_Caa3_II"/>
</dbReference>
<evidence type="ECO:0000256" key="1">
    <source>
        <dbReference type="ARBA" id="ARBA00004370"/>
    </source>
</evidence>
<evidence type="ECO:0000256" key="2">
    <source>
        <dbReference type="ARBA" id="ARBA00007866"/>
    </source>
</evidence>
<reference evidence="15" key="1">
    <citation type="submission" date="2019-03" db="EMBL/GenBank/DDBJ databases">
        <title>Afifella sp. nov., isolated from activated sludge.</title>
        <authorList>
            <person name="Li Q."/>
            <person name="Liu Y."/>
        </authorList>
    </citation>
    <scope>NUCLEOTIDE SEQUENCE</scope>
    <source>
        <strain evidence="15">L72</strain>
    </source>
</reference>
<comment type="catalytic activity">
    <reaction evidence="10">
        <text>4 Fe(II)-[cytochrome c] + O2 + 8 H(+)(in) = 4 Fe(III)-[cytochrome c] + 2 H2O + 4 H(+)(out)</text>
        <dbReference type="Rhea" id="RHEA:11436"/>
        <dbReference type="Rhea" id="RHEA-COMP:10350"/>
        <dbReference type="Rhea" id="RHEA-COMP:14399"/>
        <dbReference type="ChEBI" id="CHEBI:15377"/>
        <dbReference type="ChEBI" id="CHEBI:15378"/>
        <dbReference type="ChEBI" id="CHEBI:15379"/>
        <dbReference type="ChEBI" id="CHEBI:29033"/>
        <dbReference type="ChEBI" id="CHEBI:29034"/>
        <dbReference type="EC" id="7.1.1.9"/>
    </reaction>
</comment>
<dbReference type="InterPro" id="IPR008972">
    <property type="entry name" value="Cupredoxin"/>
</dbReference>
<evidence type="ECO:0000256" key="11">
    <source>
        <dbReference type="PROSITE-ProRule" id="PRU00433"/>
    </source>
</evidence>
<dbReference type="PRINTS" id="PR01166">
    <property type="entry name" value="CYCOXIDASEII"/>
</dbReference>
<dbReference type="InterPro" id="IPR002429">
    <property type="entry name" value="CcO_II-like_C"/>
</dbReference>
<evidence type="ECO:0000256" key="9">
    <source>
        <dbReference type="ARBA" id="ARBA00023136"/>
    </source>
</evidence>
<keyword evidence="6" id="KW-0249">Electron transport</keyword>
<evidence type="ECO:0000256" key="8">
    <source>
        <dbReference type="ARBA" id="ARBA00023008"/>
    </source>
</evidence>
<dbReference type="PROSITE" id="PS00078">
    <property type="entry name" value="COX2"/>
    <property type="match status" value="1"/>
</dbReference>
<dbReference type="SUPFAM" id="SSF49503">
    <property type="entry name" value="Cupredoxins"/>
    <property type="match status" value="1"/>
</dbReference>
<dbReference type="InterPro" id="IPR036909">
    <property type="entry name" value="Cyt_c-like_dom_sf"/>
</dbReference>
<comment type="caution">
    <text evidence="15">The sequence shown here is derived from an EMBL/GenBank/DDBJ whole genome shotgun (WGS) entry which is preliminary data.</text>
</comment>
<proteinExistence type="inferred from homology"/>
<dbReference type="PANTHER" id="PTHR22888:SF9">
    <property type="entry name" value="CYTOCHROME C OXIDASE SUBUNIT 2"/>
    <property type="match status" value="1"/>
</dbReference>
<dbReference type="PANTHER" id="PTHR22888">
    <property type="entry name" value="CYTOCHROME C OXIDASE, SUBUNIT II"/>
    <property type="match status" value="1"/>
</dbReference>
<dbReference type="InterPro" id="IPR009056">
    <property type="entry name" value="Cyt_c-like_dom"/>
</dbReference>
<evidence type="ECO:0000256" key="7">
    <source>
        <dbReference type="ARBA" id="ARBA00023004"/>
    </source>
</evidence>
<feature type="domain" description="Cytochrome c" evidence="14">
    <location>
        <begin position="195"/>
        <end position="287"/>
    </location>
</feature>
<comment type="similarity">
    <text evidence="2">Belongs to the cytochrome c oxidase subunit 2 family.</text>
</comment>
<accession>A0A964T6V9</accession>
<gene>
    <name evidence="15" type="ORF">E4O86_14535</name>
</gene>
<dbReference type="CDD" id="cd04213">
    <property type="entry name" value="CuRO_CcO_Caa3_II"/>
    <property type="match status" value="1"/>
</dbReference>
<sequence>MFAAAAAIFLLVLALALFAVFARPERRRWLGGRVVVIAGGVAFPVIALSALLVFGLSTLRALDPPPAPGGIRIEVTGRQWWWEVRYLDAEGGTIAISANEVRMPVGVPVEFVLKSADVIHSFWVPSLAGKLDMIPGRVNSYRFAAGRPGIYRGQCAEYCGAEHALMAFFAVAMEPAAFRDWMARERGPAAAPGDAAARRGAEVFLNAGCAACHTIRGTEAKGAIGPDLTHVGGRVSLAAGTLPNNIGSMEGWIASSQHIKPGNFMPSFDVLSSEDLVAVAAYLESLR</sequence>
<comment type="subcellular location">
    <subcellularLocation>
        <location evidence="1">Membrane</location>
    </subcellularLocation>
</comment>
<dbReference type="Proteomes" id="UP000773614">
    <property type="component" value="Unassembled WGS sequence"/>
</dbReference>
<feature type="domain" description="Cytochrome oxidase subunit II copper A binding" evidence="13">
    <location>
        <begin position="68"/>
        <end position="184"/>
    </location>
</feature>
<dbReference type="GO" id="GO:0016020">
    <property type="term" value="C:membrane"/>
    <property type="evidence" value="ECO:0007669"/>
    <property type="project" value="UniProtKB-SubCell"/>
</dbReference>
<keyword evidence="3" id="KW-0813">Transport</keyword>
<dbReference type="EMBL" id="SPKJ01000053">
    <property type="protein sequence ID" value="MYZ48929.1"/>
    <property type="molecule type" value="Genomic_DNA"/>
</dbReference>
<dbReference type="OrthoDB" id="9781261at2"/>
<dbReference type="SUPFAM" id="SSF46626">
    <property type="entry name" value="Cytochrome c"/>
    <property type="match status" value="1"/>
</dbReference>
<dbReference type="PROSITE" id="PS50857">
    <property type="entry name" value="COX2_CUA"/>
    <property type="match status" value="1"/>
</dbReference>
<keyword evidence="5 11" id="KW-0479">Metal-binding</keyword>
<keyword evidence="8" id="KW-0186">Copper</keyword>
<dbReference type="GO" id="GO:0004129">
    <property type="term" value="F:cytochrome-c oxidase activity"/>
    <property type="evidence" value="ECO:0007669"/>
    <property type="project" value="UniProtKB-EC"/>
</dbReference>
<feature type="transmembrane region" description="Helical" evidence="12">
    <location>
        <begin position="32"/>
        <end position="54"/>
    </location>
</feature>
<keyword evidence="4 11" id="KW-0349">Heme</keyword>
<evidence type="ECO:0000256" key="10">
    <source>
        <dbReference type="ARBA" id="ARBA00047816"/>
    </source>
</evidence>
<dbReference type="GO" id="GO:0020037">
    <property type="term" value="F:heme binding"/>
    <property type="evidence" value="ECO:0007669"/>
    <property type="project" value="InterPro"/>
</dbReference>
<dbReference type="Pfam" id="PF00034">
    <property type="entry name" value="Cytochrom_C"/>
    <property type="match status" value="1"/>
</dbReference>
<keyword evidence="12" id="KW-0812">Transmembrane</keyword>
<evidence type="ECO:0000313" key="16">
    <source>
        <dbReference type="Proteomes" id="UP000773614"/>
    </source>
</evidence>
<dbReference type="Gene3D" id="2.60.40.420">
    <property type="entry name" value="Cupredoxins - blue copper proteins"/>
    <property type="match status" value="1"/>
</dbReference>
<dbReference type="AlphaFoldDB" id="A0A964T6V9"/>
<evidence type="ECO:0000313" key="15">
    <source>
        <dbReference type="EMBL" id="MYZ48929.1"/>
    </source>
</evidence>
<dbReference type="GO" id="GO:0042773">
    <property type="term" value="P:ATP synthesis coupled electron transport"/>
    <property type="evidence" value="ECO:0007669"/>
    <property type="project" value="TreeGrafter"/>
</dbReference>
<evidence type="ECO:0000256" key="5">
    <source>
        <dbReference type="ARBA" id="ARBA00022723"/>
    </source>
</evidence>
<dbReference type="Pfam" id="PF00116">
    <property type="entry name" value="COX2"/>
    <property type="match status" value="1"/>
</dbReference>
<name>A0A964T6V9_9HYPH</name>
<evidence type="ECO:0000259" key="14">
    <source>
        <dbReference type="PROSITE" id="PS51007"/>
    </source>
</evidence>
<evidence type="ECO:0000259" key="13">
    <source>
        <dbReference type="PROSITE" id="PS50857"/>
    </source>
</evidence>
<keyword evidence="9 12" id="KW-0472">Membrane</keyword>